<feature type="region of interest" description="Disordered" evidence="5">
    <location>
        <begin position="108"/>
        <end position="182"/>
    </location>
</feature>
<evidence type="ECO:0000256" key="2">
    <source>
        <dbReference type="ARBA" id="ARBA00010835"/>
    </source>
</evidence>
<evidence type="ECO:0000256" key="4">
    <source>
        <dbReference type="ARBA" id="ARBA00023128"/>
    </source>
</evidence>
<comment type="caution">
    <text evidence="7">The sequence shown here is derived from an EMBL/GenBank/DDBJ whole genome shotgun (WGS) entry which is preliminary data.</text>
</comment>
<dbReference type="Proteomes" id="UP000298493">
    <property type="component" value="Unassembled WGS sequence"/>
</dbReference>
<comment type="subcellular location">
    <subcellularLocation>
        <location evidence="1">Mitochondrion</location>
    </subcellularLocation>
</comment>
<dbReference type="InterPro" id="IPR000352">
    <property type="entry name" value="Pep_chain_release_fac_I"/>
</dbReference>
<dbReference type="GO" id="GO:0032543">
    <property type="term" value="P:mitochondrial translation"/>
    <property type="evidence" value="ECO:0007669"/>
    <property type="project" value="UniProtKB-ARBA"/>
</dbReference>
<evidence type="ECO:0000256" key="5">
    <source>
        <dbReference type="SAM" id="MobiDB-lite"/>
    </source>
</evidence>
<evidence type="ECO:0000259" key="6">
    <source>
        <dbReference type="Pfam" id="PF00472"/>
    </source>
</evidence>
<dbReference type="GO" id="GO:0003747">
    <property type="term" value="F:translation release factor activity"/>
    <property type="evidence" value="ECO:0007669"/>
    <property type="project" value="InterPro"/>
</dbReference>
<dbReference type="STRING" id="86259.A0A4Z1PER8"/>
<name>A0A4Z1PER8_9PEZI</name>
<dbReference type="InterPro" id="IPR052405">
    <property type="entry name" value="Mito_Transl_Release_Factor"/>
</dbReference>
<evidence type="ECO:0000256" key="1">
    <source>
        <dbReference type="ARBA" id="ARBA00004173"/>
    </source>
</evidence>
<organism evidence="7 8">
    <name type="scientific">Venturia nashicola</name>
    <dbReference type="NCBI Taxonomy" id="86259"/>
    <lineage>
        <taxon>Eukaryota</taxon>
        <taxon>Fungi</taxon>
        <taxon>Dikarya</taxon>
        <taxon>Ascomycota</taxon>
        <taxon>Pezizomycotina</taxon>
        <taxon>Dothideomycetes</taxon>
        <taxon>Pleosporomycetidae</taxon>
        <taxon>Venturiales</taxon>
        <taxon>Venturiaceae</taxon>
        <taxon>Venturia</taxon>
    </lineage>
</organism>
<dbReference type="SUPFAM" id="SSF75620">
    <property type="entry name" value="Release factor"/>
    <property type="match status" value="1"/>
</dbReference>
<keyword evidence="3" id="KW-0809">Transit peptide</keyword>
<keyword evidence="8" id="KW-1185">Reference proteome</keyword>
<dbReference type="EMBL" id="SNSC02000011">
    <property type="protein sequence ID" value="TID19948.1"/>
    <property type="molecule type" value="Genomic_DNA"/>
</dbReference>
<protein>
    <submittedName>
        <fullName evidence="7">Putative peptide chain release factor-like protein</fullName>
    </submittedName>
</protein>
<dbReference type="Pfam" id="PF00472">
    <property type="entry name" value="RF-1"/>
    <property type="match status" value="1"/>
</dbReference>
<reference evidence="7 8" key="1">
    <citation type="submission" date="2019-04" db="EMBL/GenBank/DDBJ databases">
        <title>High contiguity whole genome sequence and gene annotation resource for two Venturia nashicola isolates.</title>
        <authorList>
            <person name="Prokchorchik M."/>
            <person name="Won K."/>
            <person name="Lee Y."/>
            <person name="Choi E.D."/>
            <person name="Segonzac C."/>
            <person name="Sohn K.H."/>
        </authorList>
    </citation>
    <scope>NUCLEOTIDE SEQUENCE [LARGE SCALE GENOMIC DNA]</scope>
    <source>
        <strain evidence="7 8">PRI2</strain>
    </source>
</reference>
<dbReference type="Gene3D" id="3.30.160.20">
    <property type="match status" value="1"/>
</dbReference>
<dbReference type="PANTHER" id="PTHR46203:SF1">
    <property type="entry name" value="MITOCHONDRIAL TRANSLATION RELEASE FACTOR IN RESCUE"/>
    <property type="match status" value="1"/>
</dbReference>
<accession>A0A4Z1PER8</accession>
<evidence type="ECO:0000256" key="3">
    <source>
        <dbReference type="ARBA" id="ARBA00022946"/>
    </source>
</evidence>
<proteinExistence type="inferred from homology"/>
<evidence type="ECO:0000313" key="8">
    <source>
        <dbReference type="Proteomes" id="UP000298493"/>
    </source>
</evidence>
<dbReference type="InterPro" id="IPR045853">
    <property type="entry name" value="Pep_chain_release_fac_I_sf"/>
</dbReference>
<dbReference type="PANTHER" id="PTHR46203">
    <property type="entry name" value="PROBABLE PEPTIDE CHAIN RELEASE FACTOR C12ORF65"/>
    <property type="match status" value="1"/>
</dbReference>
<sequence>MQLNNYHQDGKSTRQRLQKSFFVAVDLEARRLYFPPLVVRSSSLSDQGQNKTASAVQLKHLPTGLVVKCQATRSRDQNRKTARKILAEKLDIMELGDESRTMIKAREVARKKASKRKKSARKYRKDGDESGEEGGNVTEDASGDAGGIAEEMVSKAGESRPSGRGTQIGDRSLFGSKKDLPP</sequence>
<feature type="domain" description="Prokaryotic-type class I peptide chain release factors" evidence="6">
    <location>
        <begin position="38"/>
        <end position="125"/>
    </location>
</feature>
<gene>
    <name evidence="7" type="ORF">E6O75_ATG07408</name>
</gene>
<dbReference type="AlphaFoldDB" id="A0A4Z1PER8"/>
<feature type="compositionally biased region" description="Basic residues" evidence="5">
    <location>
        <begin position="111"/>
        <end position="124"/>
    </location>
</feature>
<keyword evidence="4" id="KW-0496">Mitochondrion</keyword>
<dbReference type="GO" id="GO:0005739">
    <property type="term" value="C:mitochondrion"/>
    <property type="evidence" value="ECO:0007669"/>
    <property type="project" value="UniProtKB-SubCell"/>
</dbReference>
<evidence type="ECO:0000313" key="7">
    <source>
        <dbReference type="EMBL" id="TID19948.1"/>
    </source>
</evidence>
<comment type="similarity">
    <text evidence="2">Belongs to the prokaryotic/mitochondrial release factor family.</text>
</comment>